<dbReference type="OrthoDB" id="581105at2"/>
<sequence length="231" mass="25136">MDMGDYAEARRRLEASLALREQLGLASPITWLHLGNVAMETGELAEARRWYEQAKAGFQAANERHGLASSLKNLGSLMLLSGDFAGAQAVYEQSLRYKLEIGGDIDGLLKNLGDLCRQRGELQAAQTYFLRALGGLLERGSSLLIPDVLEGLGRLFIDLGQGNRGVVLLGAATALEERLGRRISLDIPHLEQCRIWGSGADCRDAAFEAAWTTGRTMTLEQAVAYVQGDTN</sequence>
<dbReference type="KEGG" id="dph:EHF33_16110"/>
<accession>A0A3G8YGD4</accession>
<keyword evidence="2" id="KW-1185">Reference proteome</keyword>
<organism evidence="1 2">
    <name type="scientific">Deinococcus psychrotolerans</name>
    <dbReference type="NCBI Taxonomy" id="2489213"/>
    <lineage>
        <taxon>Bacteria</taxon>
        <taxon>Thermotogati</taxon>
        <taxon>Deinococcota</taxon>
        <taxon>Deinococci</taxon>
        <taxon>Deinococcales</taxon>
        <taxon>Deinococcaceae</taxon>
        <taxon>Deinococcus</taxon>
    </lineage>
</organism>
<dbReference type="Gene3D" id="1.25.40.10">
    <property type="entry name" value="Tetratricopeptide repeat domain"/>
    <property type="match status" value="1"/>
</dbReference>
<dbReference type="InterPro" id="IPR011990">
    <property type="entry name" value="TPR-like_helical_dom_sf"/>
</dbReference>
<evidence type="ECO:0000313" key="1">
    <source>
        <dbReference type="EMBL" id="AZI44399.1"/>
    </source>
</evidence>
<dbReference type="Proteomes" id="UP000276417">
    <property type="component" value="Chromosome 2"/>
</dbReference>
<evidence type="ECO:0000313" key="2">
    <source>
        <dbReference type="Proteomes" id="UP000276417"/>
    </source>
</evidence>
<dbReference type="SUPFAM" id="SSF48452">
    <property type="entry name" value="TPR-like"/>
    <property type="match status" value="1"/>
</dbReference>
<name>A0A3G8YGD4_9DEIO</name>
<dbReference type="AlphaFoldDB" id="A0A3G8YGD4"/>
<reference evidence="1 2" key="1">
    <citation type="submission" date="2018-11" db="EMBL/GenBank/DDBJ databases">
        <title>Deinococcus shelandsis sp. nov., isolated from South Shetland Islands soil of Antarctica.</title>
        <authorList>
            <person name="Tian J."/>
        </authorList>
    </citation>
    <scope>NUCLEOTIDE SEQUENCE [LARGE SCALE GENOMIC DNA]</scope>
    <source>
        <strain evidence="1 2">S14-83T</strain>
    </source>
</reference>
<dbReference type="PANTHER" id="PTHR47691:SF3">
    <property type="entry name" value="HTH-TYPE TRANSCRIPTIONAL REGULATOR RV0890C-RELATED"/>
    <property type="match status" value="1"/>
</dbReference>
<dbReference type="EMBL" id="CP034184">
    <property type="protein sequence ID" value="AZI44399.1"/>
    <property type="molecule type" value="Genomic_DNA"/>
</dbReference>
<dbReference type="InterPro" id="IPR019734">
    <property type="entry name" value="TPR_rpt"/>
</dbReference>
<proteinExistence type="predicted"/>
<dbReference type="Pfam" id="PF13424">
    <property type="entry name" value="TPR_12"/>
    <property type="match status" value="1"/>
</dbReference>
<gene>
    <name evidence="1" type="ORF">EHF33_16110</name>
</gene>
<dbReference type="Pfam" id="PF13176">
    <property type="entry name" value="TPR_7"/>
    <property type="match status" value="1"/>
</dbReference>
<protein>
    <submittedName>
        <fullName evidence="1">Tetratricopeptide repeat protein</fullName>
    </submittedName>
</protein>
<dbReference type="PANTHER" id="PTHR47691">
    <property type="entry name" value="REGULATOR-RELATED"/>
    <property type="match status" value="1"/>
</dbReference>